<dbReference type="AlphaFoldDB" id="G8YSQ5"/>
<evidence type="ECO:0000256" key="5">
    <source>
        <dbReference type="ARBA" id="ARBA00020296"/>
    </source>
</evidence>
<evidence type="ECO:0000256" key="8">
    <source>
        <dbReference type="ARBA" id="ARBA00022533"/>
    </source>
</evidence>
<keyword evidence="9 15" id="KW-0028">Amino-acid biosynthesis</keyword>
<dbReference type="PROSITE" id="PS51169">
    <property type="entry name" value="CHORISMATE_MUT_3"/>
    <property type="match status" value="1"/>
</dbReference>
<dbReference type="InterPro" id="IPR037039">
    <property type="entry name" value="CM_AroQ_sf_eucaryotic"/>
</dbReference>
<dbReference type="eggNOG" id="KOG0795">
    <property type="taxonomic scope" value="Eukaryota"/>
</dbReference>
<dbReference type="STRING" id="559304.G8YSQ5"/>
<keyword evidence="11" id="KW-0584">Phenylalanine biosynthesis</keyword>
<reference evidence="18" key="1">
    <citation type="submission" date="2011-10" db="EMBL/GenBank/DDBJ databases">
        <authorList>
            <person name="Genoscope - CEA"/>
        </authorList>
    </citation>
    <scope>NUCLEOTIDE SEQUENCE</scope>
    <source>
        <strain evidence="18">CBS 7064</strain>
    </source>
</reference>
<dbReference type="Gene3D" id="1.10.590.10">
    <property type="entry name" value="Chorismate mutase, AroQ class superfamily, eukaryotic"/>
    <property type="match status" value="1"/>
</dbReference>
<evidence type="ECO:0000256" key="6">
    <source>
        <dbReference type="ARBA" id="ARBA00022490"/>
    </source>
</evidence>
<dbReference type="OrthoDB" id="191918at2759"/>
<protein>
    <recommendedName>
        <fullName evidence="5 15">Chorismate mutase</fullName>
        <ecNumber evidence="4 15">5.4.99.5</ecNumber>
    </recommendedName>
</protein>
<sequence>MDFTKAETVLDLNNIREALVRMEDSIVFDLIERSQFFSTPTVYEPNHFKIPDFDGSFLDWLLLQVEKVQSQVRRYQAPDQTPFFPDKLLPSFLPNINYEKVLASYANEININDKIMQFYINEIVPVVACKDGVQPENIGSVADCDISCLQALSRRIHFGKFVAESKFRSNREYYTELIKAKDVAAIEASITNSAVEEKILERLVTKAESYGTDPSLKYSQNPQSKVKPESIARLYRDYVIPLTKTVEIEYLLRRLEDPE</sequence>
<comment type="subunit">
    <text evidence="3">Homodimer.</text>
</comment>
<evidence type="ECO:0000313" key="19">
    <source>
        <dbReference type="Proteomes" id="UP000005222"/>
    </source>
</evidence>
<dbReference type="SUPFAM" id="SSF48600">
    <property type="entry name" value="Chorismate mutase II"/>
    <property type="match status" value="1"/>
</dbReference>
<name>G8YSQ5_PICSO</name>
<evidence type="ECO:0000259" key="16">
    <source>
        <dbReference type="Pfam" id="PF01817"/>
    </source>
</evidence>
<dbReference type="FunCoup" id="G8YSQ5">
    <property type="interactions" value="279"/>
</dbReference>
<keyword evidence="7" id="KW-0827">Tyrosine biosynthesis</keyword>
<dbReference type="NCBIfam" id="TIGR01802">
    <property type="entry name" value="CM_pl-yst"/>
    <property type="match status" value="1"/>
</dbReference>
<comment type="function">
    <text evidence="14">Catalyzes the Claisen rearrangement of chorismate to prephenate. Acts at the first branch point in the aromatic amino acid pathway where it steers biosynthesis towards phenylalanine and tyrosine, and away from tryptophan.</text>
</comment>
<proteinExistence type="predicted"/>
<evidence type="ECO:0000256" key="3">
    <source>
        <dbReference type="ARBA" id="ARBA00011738"/>
    </source>
</evidence>
<keyword evidence="6" id="KW-0963">Cytoplasm</keyword>
<evidence type="ECO:0000256" key="15">
    <source>
        <dbReference type="PIRNR" id="PIRNR017318"/>
    </source>
</evidence>
<evidence type="ECO:0000313" key="18">
    <source>
        <dbReference type="EMBL" id="CCE73517.1"/>
    </source>
</evidence>
<feature type="domain" description="Chorismate mutase" evidence="16">
    <location>
        <begin position="140"/>
        <end position="247"/>
    </location>
</feature>
<dbReference type="InterPro" id="IPR002701">
    <property type="entry name" value="CM_II_prokaryot"/>
</dbReference>
<dbReference type="GO" id="GO:0006571">
    <property type="term" value="P:tyrosine biosynthetic process"/>
    <property type="evidence" value="ECO:0007669"/>
    <property type="project" value="UniProtKB-KW"/>
</dbReference>
<evidence type="ECO:0000256" key="9">
    <source>
        <dbReference type="ARBA" id="ARBA00022605"/>
    </source>
</evidence>
<reference evidence="19" key="2">
    <citation type="journal article" date="2012" name="G3 (Bethesda)">
        <title>Pichia sorbitophila, an interspecies yeast hybrid reveals early steps of genome resolution following polyploidization.</title>
        <authorList>
            <person name="Leh Louis V."/>
            <person name="Despons L."/>
            <person name="Friedrich A."/>
            <person name="Martin T."/>
            <person name="Durrens P."/>
            <person name="Casaregola S."/>
            <person name="Neuveglise C."/>
            <person name="Fairhead C."/>
            <person name="Marck C."/>
            <person name="Cruz J.A."/>
            <person name="Straub M.L."/>
            <person name="Kugler V."/>
            <person name="Sacerdot C."/>
            <person name="Uzunov Z."/>
            <person name="Thierry A."/>
            <person name="Weiss S."/>
            <person name="Bleykasten C."/>
            <person name="De Montigny J."/>
            <person name="Jacques N."/>
            <person name="Jung P."/>
            <person name="Lemaire M."/>
            <person name="Mallet S."/>
            <person name="Morel G."/>
            <person name="Richard G.F."/>
            <person name="Sarkar A."/>
            <person name="Savel G."/>
            <person name="Schacherer J."/>
            <person name="Seret M.L."/>
            <person name="Talla E."/>
            <person name="Samson G."/>
            <person name="Jubin C."/>
            <person name="Poulain J."/>
            <person name="Vacherie B."/>
            <person name="Barbe V."/>
            <person name="Pelletier E."/>
            <person name="Sherman D.J."/>
            <person name="Westhof E."/>
            <person name="Weissenbach J."/>
            <person name="Baret P.V."/>
            <person name="Wincker P."/>
            <person name="Gaillardin C."/>
            <person name="Dujon B."/>
            <person name="Souciet J.L."/>
        </authorList>
    </citation>
    <scope>NUCLEOTIDE SEQUENCE [LARGE SCALE GENOMIC DNA]</scope>
    <source>
        <strain evidence="19">ATCC MYA-4447 / BCRC 22081 / CBS 7064 / NBRC 10061 / NRRL Y-12695</strain>
    </source>
</reference>
<evidence type="ECO:0000256" key="1">
    <source>
        <dbReference type="ARBA" id="ARBA00004496"/>
    </source>
</evidence>
<accession>G8YSQ5</accession>
<gene>
    <name evidence="18" type="primary">Piso0_000563</name>
    <name evidence="17" type="ORF">GNLVRS01_PISO0A12100g</name>
    <name evidence="18" type="ORF">GNLVRS01_PISO0B12167g</name>
</gene>
<evidence type="ECO:0000256" key="7">
    <source>
        <dbReference type="ARBA" id="ARBA00022498"/>
    </source>
</evidence>
<keyword evidence="8" id="KW-0021">Allosteric enzyme</keyword>
<dbReference type="PIRSF" id="PIRSF017318">
    <property type="entry name" value="Chor_mut_AroQ_eu"/>
    <property type="match status" value="1"/>
</dbReference>
<evidence type="ECO:0000256" key="14">
    <source>
        <dbReference type="ARBA" id="ARBA00055515"/>
    </source>
</evidence>
<comment type="catalytic activity">
    <reaction evidence="13">
        <text>chorismate = prephenate</text>
        <dbReference type="Rhea" id="RHEA:13897"/>
        <dbReference type="ChEBI" id="CHEBI:29748"/>
        <dbReference type="ChEBI" id="CHEBI:29934"/>
        <dbReference type="EC" id="5.4.99.5"/>
    </reaction>
    <physiologicalReaction direction="left-to-right" evidence="13">
        <dbReference type="Rhea" id="RHEA:13898"/>
    </physiologicalReaction>
</comment>
<dbReference type="Proteomes" id="UP000005222">
    <property type="component" value="Chromosome B"/>
</dbReference>
<comment type="subcellular location">
    <subcellularLocation>
        <location evidence="1">Cytoplasm</location>
    </subcellularLocation>
</comment>
<evidence type="ECO:0000256" key="4">
    <source>
        <dbReference type="ARBA" id="ARBA00012404"/>
    </source>
</evidence>
<dbReference type="GO" id="GO:0005737">
    <property type="term" value="C:cytoplasm"/>
    <property type="evidence" value="ECO:0007669"/>
    <property type="project" value="UniProtKB-SubCell"/>
</dbReference>
<dbReference type="FunFam" id="1.10.590.10:FF:000002">
    <property type="entry name" value="Chorismate mutase"/>
    <property type="match status" value="1"/>
</dbReference>
<dbReference type="HOGENOM" id="CLU_057757_0_0_1"/>
<dbReference type="PANTHER" id="PTHR21145:SF12">
    <property type="entry name" value="CHORISMATE MUTASE"/>
    <property type="match status" value="1"/>
</dbReference>
<dbReference type="UniPathway" id="UPA00120">
    <property type="reaction ID" value="UER00203"/>
</dbReference>
<dbReference type="Pfam" id="PF01817">
    <property type="entry name" value="CM_2"/>
    <property type="match status" value="1"/>
</dbReference>
<dbReference type="PANTHER" id="PTHR21145">
    <property type="entry name" value="CHORISMATE MUTASE"/>
    <property type="match status" value="1"/>
</dbReference>
<dbReference type="GO" id="GO:0046417">
    <property type="term" value="P:chorismate metabolic process"/>
    <property type="evidence" value="ECO:0007669"/>
    <property type="project" value="InterPro"/>
</dbReference>
<dbReference type="InParanoid" id="G8YSQ5"/>
<dbReference type="EMBL" id="FO082059">
    <property type="protein sequence ID" value="CCE72956.1"/>
    <property type="molecule type" value="Genomic_DNA"/>
</dbReference>
<dbReference type="OMA" id="FLDWALM"/>
<evidence type="ECO:0000256" key="12">
    <source>
        <dbReference type="ARBA" id="ARBA00023235"/>
    </source>
</evidence>
<evidence type="ECO:0000256" key="2">
    <source>
        <dbReference type="ARBA" id="ARBA00004817"/>
    </source>
</evidence>
<evidence type="ECO:0000256" key="10">
    <source>
        <dbReference type="ARBA" id="ARBA00023141"/>
    </source>
</evidence>
<dbReference type="Proteomes" id="UP000005222">
    <property type="component" value="Chromosome A"/>
</dbReference>
<evidence type="ECO:0000256" key="11">
    <source>
        <dbReference type="ARBA" id="ARBA00023222"/>
    </source>
</evidence>
<evidence type="ECO:0000256" key="13">
    <source>
        <dbReference type="ARBA" id="ARBA00023979"/>
    </source>
</evidence>
<keyword evidence="10 15" id="KW-0057">Aromatic amino acid biosynthesis</keyword>
<dbReference type="GO" id="GO:0004106">
    <property type="term" value="F:chorismate mutase activity"/>
    <property type="evidence" value="ECO:0007669"/>
    <property type="project" value="UniProtKB-UniRule"/>
</dbReference>
<dbReference type="EMBL" id="FO082058">
    <property type="protein sequence ID" value="CCE73517.1"/>
    <property type="molecule type" value="Genomic_DNA"/>
</dbReference>
<dbReference type="EC" id="5.4.99.5" evidence="4 15"/>
<dbReference type="InterPro" id="IPR008238">
    <property type="entry name" value="Chorismate_mutase_AroQ_euk"/>
</dbReference>
<dbReference type="InterPro" id="IPR036263">
    <property type="entry name" value="Chorismate_II_sf"/>
</dbReference>
<keyword evidence="12 15" id="KW-0413">Isomerase</keyword>
<comment type="pathway">
    <text evidence="2">Metabolic intermediate biosynthesis; prephenate biosynthesis; prephenate from chorismate: step 1/1.</text>
</comment>
<organism evidence="18 19">
    <name type="scientific">Pichia sorbitophila (strain ATCC MYA-4447 / BCRC 22081 / CBS 7064 / NBRC 10061 / NRRL Y-12695)</name>
    <name type="common">Hybrid yeast</name>
    <dbReference type="NCBI Taxonomy" id="559304"/>
    <lineage>
        <taxon>Eukaryota</taxon>
        <taxon>Fungi</taxon>
        <taxon>Dikarya</taxon>
        <taxon>Ascomycota</taxon>
        <taxon>Saccharomycotina</taxon>
        <taxon>Pichiomycetes</taxon>
        <taxon>Debaryomycetaceae</taxon>
        <taxon>Millerozyma</taxon>
    </lineage>
</organism>
<evidence type="ECO:0000313" key="17">
    <source>
        <dbReference type="EMBL" id="CCE72956.1"/>
    </source>
</evidence>
<keyword evidence="19" id="KW-1185">Reference proteome</keyword>
<dbReference type="GO" id="GO:0009094">
    <property type="term" value="P:L-phenylalanine biosynthetic process"/>
    <property type="evidence" value="ECO:0007669"/>
    <property type="project" value="UniProtKB-KW"/>
</dbReference>